<protein>
    <submittedName>
        <fullName evidence="1">Uncharacterized protein</fullName>
    </submittedName>
</protein>
<dbReference type="Proteomes" id="UP000197587">
    <property type="component" value="Unassembled WGS sequence"/>
</dbReference>
<accession>A0A246BCB8</accession>
<dbReference type="EMBL" id="JASZ02000002">
    <property type="protein sequence ID" value="OWK99281.1"/>
    <property type="molecule type" value="Genomic_DNA"/>
</dbReference>
<organism evidence="1 2">
    <name type="scientific">Kaistella haifensis DSM 19056</name>
    <dbReference type="NCBI Taxonomy" id="1450526"/>
    <lineage>
        <taxon>Bacteria</taxon>
        <taxon>Pseudomonadati</taxon>
        <taxon>Bacteroidota</taxon>
        <taxon>Flavobacteriia</taxon>
        <taxon>Flavobacteriales</taxon>
        <taxon>Weeksellaceae</taxon>
        <taxon>Chryseobacterium group</taxon>
        <taxon>Kaistella</taxon>
    </lineage>
</organism>
<reference evidence="1 2" key="1">
    <citation type="submission" date="2017-05" db="EMBL/GenBank/DDBJ databases">
        <title>Genome of Chryseobacterium haifense.</title>
        <authorList>
            <person name="Newman J.D."/>
        </authorList>
    </citation>
    <scope>NUCLEOTIDE SEQUENCE [LARGE SCALE GENOMIC DNA]</scope>
    <source>
        <strain evidence="1 2">DSM 19056</strain>
    </source>
</reference>
<comment type="caution">
    <text evidence="1">The sequence shown here is derived from an EMBL/GenBank/DDBJ whole genome shotgun (WGS) entry which is preliminary data.</text>
</comment>
<dbReference type="AlphaFoldDB" id="A0A246BCB8"/>
<evidence type="ECO:0000313" key="2">
    <source>
        <dbReference type="Proteomes" id="UP000197587"/>
    </source>
</evidence>
<name>A0A246BCB8_9FLAO</name>
<sequence>MDFKKYFSEAQTVTVSVAKLGNQKITKSIFNQIPIGRRIKYPFDFEGISILGFVNNGEHWVIYTEDERLFKGSLREIMRLLTTKRDKHQISTISYYMEIANPENYNDYDTFVSLPLEEQEKYLAILDRMKLFFTSLKSHQIYM</sequence>
<dbReference type="RefSeq" id="WP_031504104.1">
    <property type="nucleotide sequence ID" value="NZ_JASZ02000002.1"/>
</dbReference>
<gene>
    <name evidence="1" type="ORF">AP75_01985</name>
</gene>
<keyword evidence="2" id="KW-1185">Reference proteome</keyword>
<proteinExistence type="predicted"/>
<evidence type="ECO:0000313" key="1">
    <source>
        <dbReference type="EMBL" id="OWK99281.1"/>
    </source>
</evidence>